<evidence type="ECO:0000259" key="7">
    <source>
        <dbReference type="Pfam" id="PF01979"/>
    </source>
</evidence>
<reference evidence="9" key="1">
    <citation type="submission" date="2021-06" db="EMBL/GenBank/DDBJ databases">
        <title>Description of novel taxa of the family Lachnospiraceae.</title>
        <authorList>
            <person name="Chaplin A.V."/>
            <person name="Sokolova S.R."/>
            <person name="Pikina A.P."/>
            <person name="Korzhanova M."/>
            <person name="Belova V."/>
            <person name="Korostin D."/>
            <person name="Efimov B.A."/>
        </authorList>
    </citation>
    <scope>NUCLEOTIDE SEQUENCE</scope>
    <source>
        <strain evidence="9">ASD5720</strain>
    </source>
</reference>
<keyword evidence="10" id="KW-1185">Reference proteome</keyword>
<dbReference type="AlphaFoldDB" id="A0A949K9D4"/>
<dbReference type="Proteomes" id="UP000712157">
    <property type="component" value="Unassembled WGS sequence"/>
</dbReference>
<dbReference type="GO" id="GO:0000034">
    <property type="term" value="F:adenine deaminase activity"/>
    <property type="evidence" value="ECO:0007669"/>
    <property type="project" value="UniProtKB-UniRule"/>
</dbReference>
<organism evidence="9 10">
    <name type="scientific">Diplocloster agilis</name>
    <dbReference type="NCBI Taxonomy" id="2850323"/>
    <lineage>
        <taxon>Bacteria</taxon>
        <taxon>Bacillati</taxon>
        <taxon>Bacillota</taxon>
        <taxon>Clostridia</taxon>
        <taxon>Lachnospirales</taxon>
        <taxon>Lachnospiraceae</taxon>
        <taxon>Diplocloster</taxon>
    </lineage>
</organism>
<dbReference type="Gene3D" id="2.30.40.10">
    <property type="entry name" value="Urease, subunit C, domain 1"/>
    <property type="match status" value="1"/>
</dbReference>
<dbReference type="InterPro" id="IPR006679">
    <property type="entry name" value="Adenine_deam"/>
</dbReference>
<dbReference type="InterPro" id="IPR026912">
    <property type="entry name" value="Adenine_deam_C"/>
</dbReference>
<dbReference type="CDD" id="cd01295">
    <property type="entry name" value="AdeC"/>
    <property type="match status" value="1"/>
</dbReference>
<dbReference type="InterPro" id="IPR032466">
    <property type="entry name" value="Metal_Hydrolase"/>
</dbReference>
<sequence>MNYNVLIKKGGLPVKNYESLLESAMGSKKSALVLKNGKIINVFTGEILSGDIAVEDGYIAGIGTYEGEKEIDLEGRYVAPGFIDAHLHLESTMVTPPELIENAVAWGTTTYVVDPHEAANVKGKDGIDYILHTTAHVPANVYVMMPSCVPATAFEDNGCVFRAEDMKEYLDNPRILGLGEVMDYVSVVNGAPDMVEKLNLFRHKTIDGHAPGLSEKDLNTYALAGIQTDHECVDYEYAMRERRLGMHVHIREGSAARNLEALVKGIVENKVSTEGFSFCTDDKHIEDIRREGHISYCIKKAVALGIPPVQAIRMATIQAARCYKLDHLGAVAPGYQADLVILQDLEELKITDVYYKGAPVREYKIEKQALAAEHPLKNTVHLKEIRPEDLTYRPGEAPHAAVQLLPGQIVTKKFYGNLPCEEGCFKQNAEYNKLAVLERHHATGKIGIGAVIGFGIRDGAIASSVSHDSHNISVIGDNDEDMLLAVRELERVQGGYTIVSRGKVLDTLPLPIMGLMSDDGFEQVNELLQRMTKTAHEMGVPKGVEPFVTLSFIALPVIPEIRVTPRGLFDVTAFSFVK</sequence>
<dbReference type="GO" id="GO:0006146">
    <property type="term" value="P:adenine catabolic process"/>
    <property type="evidence" value="ECO:0007669"/>
    <property type="project" value="InterPro"/>
</dbReference>
<dbReference type="NCBIfam" id="TIGR01178">
    <property type="entry name" value="ade"/>
    <property type="match status" value="1"/>
</dbReference>
<dbReference type="Gene3D" id="3.20.20.140">
    <property type="entry name" value="Metal-dependent hydrolases"/>
    <property type="match status" value="1"/>
</dbReference>
<evidence type="ECO:0000313" key="9">
    <source>
        <dbReference type="EMBL" id="MBU9739492.1"/>
    </source>
</evidence>
<name>A0A949K9D4_9FIRM</name>
<comment type="caution">
    <text evidence="9">The sequence shown here is derived from an EMBL/GenBank/DDBJ whole genome shotgun (WGS) entry which is preliminary data.</text>
</comment>
<feature type="domain" description="Adenine deaminase C-terminal" evidence="8">
    <location>
        <begin position="408"/>
        <end position="574"/>
    </location>
</feature>
<evidence type="ECO:0000256" key="2">
    <source>
        <dbReference type="ARBA" id="ARBA00012782"/>
    </source>
</evidence>
<evidence type="ECO:0000256" key="3">
    <source>
        <dbReference type="ARBA" id="ARBA00022801"/>
    </source>
</evidence>
<keyword evidence="4 6" id="KW-0464">Manganese</keyword>
<dbReference type="EC" id="3.5.4.2" evidence="2 6"/>
<accession>A0A949K9D4</accession>
<dbReference type="InterPro" id="IPR006680">
    <property type="entry name" value="Amidohydro-rel"/>
</dbReference>
<protein>
    <recommendedName>
        <fullName evidence="2 6">Adenine deaminase</fullName>
        <shortName evidence="6">Adenase</shortName>
        <shortName evidence="6">Adenine aminase</shortName>
        <ecNumber evidence="2 6">3.5.4.2</ecNumber>
    </recommendedName>
</protein>
<dbReference type="EMBL" id="JAHQCW010000062">
    <property type="protein sequence ID" value="MBU9739492.1"/>
    <property type="molecule type" value="Genomic_DNA"/>
</dbReference>
<comment type="cofactor">
    <cofactor evidence="6">
        <name>Mn(2+)</name>
        <dbReference type="ChEBI" id="CHEBI:29035"/>
    </cofactor>
</comment>
<evidence type="ECO:0000256" key="6">
    <source>
        <dbReference type="HAMAP-Rule" id="MF_01518"/>
    </source>
</evidence>
<gene>
    <name evidence="6 9" type="primary">ade</name>
    <name evidence="9" type="ORF">KTH89_23435</name>
</gene>
<comment type="similarity">
    <text evidence="1 6">Belongs to the metallo-dependent hydrolases superfamily. Adenine deaminase family.</text>
</comment>
<evidence type="ECO:0000256" key="1">
    <source>
        <dbReference type="ARBA" id="ARBA00006773"/>
    </source>
</evidence>
<evidence type="ECO:0000256" key="5">
    <source>
        <dbReference type="ARBA" id="ARBA00047720"/>
    </source>
</evidence>
<keyword evidence="3 6" id="KW-0378">Hydrolase</keyword>
<dbReference type="PANTHER" id="PTHR11113:SF2">
    <property type="entry name" value="ADENINE DEAMINASE"/>
    <property type="match status" value="1"/>
</dbReference>
<feature type="domain" description="Amidohydrolase-related" evidence="7">
    <location>
        <begin position="77"/>
        <end position="357"/>
    </location>
</feature>
<dbReference type="SUPFAM" id="SSF51556">
    <property type="entry name" value="Metallo-dependent hydrolases"/>
    <property type="match status" value="1"/>
</dbReference>
<dbReference type="PANTHER" id="PTHR11113">
    <property type="entry name" value="N-ACETYLGLUCOSAMINE-6-PHOSPHATE DEACETYLASE"/>
    <property type="match status" value="1"/>
</dbReference>
<dbReference type="InterPro" id="IPR011059">
    <property type="entry name" value="Metal-dep_hydrolase_composite"/>
</dbReference>
<dbReference type="SUPFAM" id="SSF51338">
    <property type="entry name" value="Composite domain of metallo-dependent hydrolases"/>
    <property type="match status" value="1"/>
</dbReference>
<dbReference type="Pfam" id="PF01979">
    <property type="entry name" value="Amidohydro_1"/>
    <property type="match status" value="1"/>
</dbReference>
<comment type="catalytic activity">
    <reaction evidence="5 6">
        <text>adenine + H2O + H(+) = hypoxanthine + NH4(+)</text>
        <dbReference type="Rhea" id="RHEA:23688"/>
        <dbReference type="ChEBI" id="CHEBI:15377"/>
        <dbReference type="ChEBI" id="CHEBI:15378"/>
        <dbReference type="ChEBI" id="CHEBI:16708"/>
        <dbReference type="ChEBI" id="CHEBI:17368"/>
        <dbReference type="ChEBI" id="CHEBI:28938"/>
        <dbReference type="EC" id="3.5.4.2"/>
    </reaction>
</comment>
<evidence type="ECO:0000256" key="4">
    <source>
        <dbReference type="ARBA" id="ARBA00023211"/>
    </source>
</evidence>
<evidence type="ECO:0000259" key="8">
    <source>
        <dbReference type="Pfam" id="PF13382"/>
    </source>
</evidence>
<dbReference type="Pfam" id="PF13382">
    <property type="entry name" value="Adenine_deam_C"/>
    <property type="match status" value="1"/>
</dbReference>
<dbReference type="HAMAP" id="MF_01518">
    <property type="entry name" value="Adenine_deamin"/>
    <property type="match status" value="1"/>
</dbReference>
<evidence type="ECO:0000313" key="10">
    <source>
        <dbReference type="Proteomes" id="UP000712157"/>
    </source>
</evidence>
<proteinExistence type="inferred from homology"/>